<evidence type="ECO:0000313" key="2">
    <source>
        <dbReference type="EMBL" id="SDP41569.1"/>
    </source>
</evidence>
<sequence>MTFRTDRDLGGTLSRLFIHPVKSCAAIAVPEALLTPTGLEWDRTWMVVDAAGEFLTQRTVPRMALVRPQLDAQAMALHAPGMPVLRVPLQSAGPVAQVRVWDDAVPARDAGEEAARWFSECLGLSCRLARFDPAHRRLSSLRWTDGVEAPNQFADAYPVLLASEASLQELNVRLKTAGAPAAAMERFRANIVIDGVEAHDEDRIDGLHIDANGGPACLRPVKPCTRCPIPDIDPATAESTPDVGDTLRAYRQDRRVNGAITFGMNAIVLEGAGRVLRVGQRIAADWRFD</sequence>
<evidence type="ECO:0000313" key="3">
    <source>
        <dbReference type="Proteomes" id="UP000199317"/>
    </source>
</evidence>
<dbReference type="GO" id="GO:0030151">
    <property type="term" value="F:molybdenum ion binding"/>
    <property type="evidence" value="ECO:0007669"/>
    <property type="project" value="InterPro"/>
</dbReference>
<dbReference type="GO" id="GO:0030170">
    <property type="term" value="F:pyridoxal phosphate binding"/>
    <property type="evidence" value="ECO:0007669"/>
    <property type="project" value="InterPro"/>
</dbReference>
<keyword evidence="3" id="KW-1185">Reference proteome</keyword>
<reference evidence="3" key="1">
    <citation type="submission" date="2016-10" db="EMBL/GenBank/DDBJ databases">
        <authorList>
            <person name="Varghese N."/>
            <person name="Submissions S."/>
        </authorList>
    </citation>
    <scope>NUCLEOTIDE SEQUENCE [LARGE SCALE GENOMIC DNA]</scope>
    <source>
        <strain evidence="3">DSM 17101</strain>
    </source>
</reference>
<feature type="domain" description="MOSC" evidence="1">
    <location>
        <begin position="126"/>
        <end position="285"/>
    </location>
</feature>
<dbReference type="InterPro" id="IPR005303">
    <property type="entry name" value="MOCOS_middle"/>
</dbReference>
<dbReference type="PROSITE" id="PS51340">
    <property type="entry name" value="MOSC"/>
    <property type="match status" value="1"/>
</dbReference>
<dbReference type="OrthoDB" id="581532at2"/>
<protein>
    <recommendedName>
        <fullName evidence="1">MOSC domain-containing protein</fullName>
    </recommendedName>
</protein>
<gene>
    <name evidence="2" type="ORF">SAMN04489708_112110</name>
</gene>
<name>A0A1H0SJ56_9BURK</name>
<dbReference type="EMBL" id="FNJL01000012">
    <property type="protein sequence ID" value="SDP41569.1"/>
    <property type="molecule type" value="Genomic_DNA"/>
</dbReference>
<dbReference type="Proteomes" id="UP000199317">
    <property type="component" value="Unassembled WGS sequence"/>
</dbReference>
<dbReference type="SUPFAM" id="SSF141673">
    <property type="entry name" value="MOSC N-terminal domain-like"/>
    <property type="match status" value="1"/>
</dbReference>
<dbReference type="PANTHER" id="PTHR14237:SF19">
    <property type="entry name" value="MITOCHONDRIAL AMIDOXIME REDUCING COMPONENT 1"/>
    <property type="match status" value="1"/>
</dbReference>
<evidence type="ECO:0000259" key="1">
    <source>
        <dbReference type="PROSITE" id="PS51340"/>
    </source>
</evidence>
<dbReference type="SUPFAM" id="SSF50800">
    <property type="entry name" value="PK beta-barrel domain-like"/>
    <property type="match status" value="1"/>
</dbReference>
<dbReference type="GO" id="GO:0003824">
    <property type="term" value="F:catalytic activity"/>
    <property type="evidence" value="ECO:0007669"/>
    <property type="project" value="InterPro"/>
</dbReference>
<dbReference type="InterPro" id="IPR005302">
    <property type="entry name" value="MoCF_Sase_C"/>
</dbReference>
<organism evidence="2 3">
    <name type="scientific">Paracidovorax cattleyae</name>
    <dbReference type="NCBI Taxonomy" id="80868"/>
    <lineage>
        <taxon>Bacteria</taxon>
        <taxon>Pseudomonadati</taxon>
        <taxon>Pseudomonadota</taxon>
        <taxon>Betaproteobacteria</taxon>
        <taxon>Burkholderiales</taxon>
        <taxon>Comamonadaceae</taxon>
        <taxon>Paracidovorax</taxon>
    </lineage>
</organism>
<dbReference type="Pfam" id="PF03476">
    <property type="entry name" value="MOSC_N"/>
    <property type="match status" value="1"/>
</dbReference>
<dbReference type="Pfam" id="PF03473">
    <property type="entry name" value="MOSC"/>
    <property type="match status" value="1"/>
</dbReference>
<proteinExistence type="predicted"/>
<accession>A0A1H0SJ56</accession>
<dbReference type="AlphaFoldDB" id="A0A1H0SJ56"/>
<dbReference type="RefSeq" id="WP_092834705.1">
    <property type="nucleotide sequence ID" value="NZ_CP028290.1"/>
</dbReference>
<dbReference type="InterPro" id="IPR011037">
    <property type="entry name" value="Pyrv_Knase-like_insert_dom_sf"/>
</dbReference>
<dbReference type="PANTHER" id="PTHR14237">
    <property type="entry name" value="MOLYBDOPTERIN COFACTOR SULFURASE MOSC"/>
    <property type="match status" value="1"/>
</dbReference>